<name>A0A382NJE4_9ZZZZ</name>
<dbReference type="InterPro" id="IPR015424">
    <property type="entry name" value="PyrdxlP-dep_Trfase"/>
</dbReference>
<feature type="domain" description="Aminotransferase class V" evidence="3">
    <location>
        <begin position="4"/>
        <end position="81"/>
    </location>
</feature>
<dbReference type="PANTHER" id="PTHR11601:SF34">
    <property type="entry name" value="CYSTEINE DESULFURASE"/>
    <property type="match status" value="1"/>
</dbReference>
<dbReference type="PANTHER" id="PTHR11601">
    <property type="entry name" value="CYSTEINE DESULFURYLASE FAMILY MEMBER"/>
    <property type="match status" value="1"/>
</dbReference>
<dbReference type="Gene3D" id="3.40.640.10">
    <property type="entry name" value="Type I PLP-dependent aspartate aminotransferase-like (Major domain)"/>
    <property type="match status" value="1"/>
</dbReference>
<dbReference type="AlphaFoldDB" id="A0A382NJE4"/>
<organism evidence="4">
    <name type="scientific">marine metagenome</name>
    <dbReference type="NCBI Taxonomy" id="408172"/>
    <lineage>
        <taxon>unclassified sequences</taxon>
        <taxon>metagenomes</taxon>
        <taxon>ecological metagenomes</taxon>
    </lineage>
</organism>
<sequence length="82" mass="9232">MNRVYLDHAATTKPDQRVLEAMLAVYKEDWGNPSSIYLEGQQARRWVDQSRDRCASLLEVESDELLFTSGGTESDNAAIRGV</sequence>
<evidence type="ECO:0000259" key="3">
    <source>
        <dbReference type="Pfam" id="PF00266"/>
    </source>
</evidence>
<dbReference type="Pfam" id="PF00266">
    <property type="entry name" value="Aminotran_5"/>
    <property type="match status" value="1"/>
</dbReference>
<dbReference type="EMBL" id="UINC01100400">
    <property type="protein sequence ID" value="SVC60425.1"/>
    <property type="molecule type" value="Genomic_DNA"/>
</dbReference>
<proteinExistence type="inferred from homology"/>
<evidence type="ECO:0000313" key="4">
    <source>
        <dbReference type="EMBL" id="SVC60425.1"/>
    </source>
</evidence>
<dbReference type="InterPro" id="IPR015421">
    <property type="entry name" value="PyrdxlP-dep_Trfase_major"/>
</dbReference>
<dbReference type="InterPro" id="IPR000192">
    <property type="entry name" value="Aminotrans_V_dom"/>
</dbReference>
<comment type="cofactor">
    <cofactor evidence="1">
        <name>pyridoxal 5'-phosphate</name>
        <dbReference type="ChEBI" id="CHEBI:597326"/>
    </cofactor>
</comment>
<dbReference type="InterPro" id="IPR015422">
    <property type="entry name" value="PyrdxlP-dep_Trfase_small"/>
</dbReference>
<reference evidence="4" key="1">
    <citation type="submission" date="2018-05" db="EMBL/GenBank/DDBJ databases">
        <authorList>
            <person name="Lanie J.A."/>
            <person name="Ng W.-L."/>
            <person name="Kazmierczak K.M."/>
            <person name="Andrzejewski T.M."/>
            <person name="Davidsen T.M."/>
            <person name="Wayne K.J."/>
            <person name="Tettelin H."/>
            <person name="Glass J.I."/>
            <person name="Rusch D."/>
            <person name="Podicherti R."/>
            <person name="Tsui H.-C.T."/>
            <person name="Winkler M.E."/>
        </authorList>
    </citation>
    <scope>NUCLEOTIDE SEQUENCE</scope>
</reference>
<dbReference type="Gene3D" id="3.90.1150.10">
    <property type="entry name" value="Aspartate Aminotransferase, domain 1"/>
    <property type="match status" value="1"/>
</dbReference>
<dbReference type="SUPFAM" id="SSF53383">
    <property type="entry name" value="PLP-dependent transferases"/>
    <property type="match status" value="1"/>
</dbReference>
<protein>
    <recommendedName>
        <fullName evidence="3">Aminotransferase class V domain-containing protein</fullName>
    </recommendedName>
</protein>
<accession>A0A382NJE4</accession>
<dbReference type="Gene3D" id="1.10.260.50">
    <property type="match status" value="1"/>
</dbReference>
<feature type="non-terminal residue" evidence="4">
    <location>
        <position position="82"/>
    </location>
</feature>
<gene>
    <name evidence="4" type="ORF">METZ01_LOCUS313279</name>
</gene>
<evidence type="ECO:0000256" key="1">
    <source>
        <dbReference type="ARBA" id="ARBA00001933"/>
    </source>
</evidence>
<comment type="similarity">
    <text evidence="2">Belongs to the class-V pyridoxal-phosphate-dependent aminotransferase family. NifS/IscS subfamily.</text>
</comment>
<evidence type="ECO:0000256" key="2">
    <source>
        <dbReference type="ARBA" id="ARBA00006490"/>
    </source>
</evidence>